<dbReference type="RefSeq" id="WP_257443878.1">
    <property type="nucleotide sequence ID" value="NZ_JANIPJ010000003.1"/>
</dbReference>
<feature type="transmembrane region" description="Helical" evidence="3">
    <location>
        <begin position="7"/>
        <end position="29"/>
    </location>
</feature>
<evidence type="ECO:0000256" key="2">
    <source>
        <dbReference type="ARBA" id="ARBA00007400"/>
    </source>
</evidence>
<dbReference type="Proteomes" id="UP001141950">
    <property type="component" value="Unassembled WGS sequence"/>
</dbReference>
<name>A0A9X2MPN7_9BACL</name>
<comment type="similarity">
    <text evidence="2">Belongs to the acyltransferase 3 family.</text>
</comment>
<accession>A0A9X2MPN7</accession>
<comment type="subcellular location">
    <subcellularLocation>
        <location evidence="1">Membrane</location>
    </subcellularLocation>
</comment>
<feature type="transmembrane region" description="Helical" evidence="3">
    <location>
        <begin position="41"/>
        <end position="62"/>
    </location>
</feature>
<feature type="transmembrane region" description="Helical" evidence="3">
    <location>
        <begin position="83"/>
        <end position="109"/>
    </location>
</feature>
<feature type="transmembrane region" description="Helical" evidence="3">
    <location>
        <begin position="199"/>
        <end position="221"/>
    </location>
</feature>
<keyword evidence="3" id="KW-0472">Membrane</keyword>
<dbReference type="GO" id="GO:0016747">
    <property type="term" value="F:acyltransferase activity, transferring groups other than amino-acyl groups"/>
    <property type="evidence" value="ECO:0007669"/>
    <property type="project" value="InterPro"/>
</dbReference>
<reference evidence="5" key="1">
    <citation type="submission" date="2022-08" db="EMBL/GenBank/DDBJ databases">
        <title>The genomic sequence of strain Paenibacillus sp. SCIV0701.</title>
        <authorList>
            <person name="Zhao H."/>
        </authorList>
    </citation>
    <scope>NUCLEOTIDE SEQUENCE</scope>
    <source>
        <strain evidence="5">SCIV0701</strain>
    </source>
</reference>
<feature type="transmembrane region" description="Helical" evidence="3">
    <location>
        <begin position="156"/>
        <end position="179"/>
    </location>
</feature>
<evidence type="ECO:0000256" key="1">
    <source>
        <dbReference type="ARBA" id="ARBA00004370"/>
    </source>
</evidence>
<dbReference type="EMBL" id="JANIPJ010000003">
    <property type="protein sequence ID" value="MCR2803521.1"/>
    <property type="molecule type" value="Genomic_DNA"/>
</dbReference>
<evidence type="ECO:0000313" key="5">
    <source>
        <dbReference type="EMBL" id="MCR2803521.1"/>
    </source>
</evidence>
<feature type="transmembrane region" description="Helical" evidence="3">
    <location>
        <begin position="233"/>
        <end position="252"/>
    </location>
</feature>
<protein>
    <submittedName>
        <fullName evidence="5">Acyltransferase</fullName>
    </submittedName>
</protein>
<keyword evidence="6" id="KW-1185">Reference proteome</keyword>
<feature type="transmembrane region" description="Helical" evidence="3">
    <location>
        <begin position="285"/>
        <end position="304"/>
    </location>
</feature>
<feature type="transmembrane region" description="Helical" evidence="3">
    <location>
        <begin position="258"/>
        <end position="276"/>
    </location>
</feature>
<keyword evidence="5" id="KW-0808">Transferase</keyword>
<evidence type="ECO:0000313" key="6">
    <source>
        <dbReference type="Proteomes" id="UP001141950"/>
    </source>
</evidence>
<dbReference type="InterPro" id="IPR002656">
    <property type="entry name" value="Acyl_transf_3_dom"/>
</dbReference>
<comment type="caution">
    <text evidence="5">The sequence shown here is derived from an EMBL/GenBank/DDBJ whole genome shotgun (WGS) entry which is preliminary data.</text>
</comment>
<evidence type="ECO:0000256" key="3">
    <source>
        <dbReference type="SAM" id="Phobius"/>
    </source>
</evidence>
<keyword evidence="5" id="KW-0012">Acyltransferase</keyword>
<proteinExistence type="inferred from homology"/>
<feature type="transmembrane region" description="Helical" evidence="3">
    <location>
        <begin position="324"/>
        <end position="343"/>
    </location>
</feature>
<feature type="transmembrane region" description="Helical" evidence="3">
    <location>
        <begin position="129"/>
        <end position="149"/>
    </location>
</feature>
<evidence type="ECO:0000259" key="4">
    <source>
        <dbReference type="Pfam" id="PF01757"/>
    </source>
</evidence>
<keyword evidence="3" id="KW-1133">Transmembrane helix</keyword>
<keyword evidence="3" id="KW-0812">Transmembrane</keyword>
<dbReference type="AlphaFoldDB" id="A0A9X2MPN7"/>
<sequence length="362" mass="40524">MRKFYPGITVFKFAGALLVLFAHAMYFSYMTNETPSELASFAALASRVVVPCFYAIAGFLAYKGWTHAERPGAYVRRYMLRIGILYGCFCLLFAAQHIIPALVSGGFTVGNLVLQGKILFMVVFVSGPYVHLWFIPPLLFGIASSYWLLRKGNARVAALLILAGYSLCQFTSGSLRFVFEGGMDGFLGVRLEHWNYADLAITNHIGFGLTFVFAGALAARYEEWFLALRAGRWTIIALALAAAEVGLLLAVSEWTTEYKLIFSILPLTLLLFRGVLRIRSRFATIYHRTLSLFSVVTYISHILFMQANRFLFGWELGAMAFSEHALQFALTLAECTLLTYAIIRWTRRTADARRSAEVAHSA</sequence>
<dbReference type="Pfam" id="PF01757">
    <property type="entry name" value="Acyl_transf_3"/>
    <property type="match status" value="1"/>
</dbReference>
<feature type="domain" description="Acyltransferase 3" evidence="4">
    <location>
        <begin position="7"/>
        <end position="312"/>
    </location>
</feature>
<organism evidence="5 6">
    <name type="scientific">Paenibacillus soyae</name>
    <dbReference type="NCBI Taxonomy" id="2969249"/>
    <lineage>
        <taxon>Bacteria</taxon>
        <taxon>Bacillati</taxon>
        <taxon>Bacillota</taxon>
        <taxon>Bacilli</taxon>
        <taxon>Bacillales</taxon>
        <taxon>Paenibacillaceae</taxon>
        <taxon>Paenibacillus</taxon>
    </lineage>
</organism>
<gene>
    <name evidence="5" type="ORF">NQZ67_06445</name>
</gene>